<proteinExistence type="inferred from homology"/>
<evidence type="ECO:0000256" key="3">
    <source>
        <dbReference type="SAM" id="SignalP"/>
    </source>
</evidence>
<dbReference type="SUPFAM" id="SSF53474">
    <property type="entry name" value="alpha/beta-Hydrolases"/>
    <property type="match status" value="1"/>
</dbReference>
<keyword evidence="3" id="KW-0732">Signal</keyword>
<dbReference type="PANTHER" id="PTHR43329">
    <property type="entry name" value="EPOXIDE HYDROLASE"/>
    <property type="match status" value="1"/>
</dbReference>
<feature type="domain" description="AB hydrolase-1" evidence="4">
    <location>
        <begin position="91"/>
        <end position="418"/>
    </location>
</feature>
<dbReference type="Proteomes" id="UP000024837">
    <property type="component" value="Unassembled WGS sequence"/>
</dbReference>
<dbReference type="PRINTS" id="PR00412">
    <property type="entry name" value="EPOXHYDRLASE"/>
</dbReference>
<dbReference type="AlphaFoldDB" id="W7I3Z0"/>
<dbReference type="InterPro" id="IPR000073">
    <property type="entry name" value="AB_hydrolase_1"/>
</dbReference>
<comment type="similarity">
    <text evidence="2">Belongs to the AB hydrolase superfamily. Epoxide hydrolase family.</text>
</comment>
<reference evidence="5 6" key="1">
    <citation type="submission" date="2013-05" db="EMBL/GenBank/DDBJ databases">
        <title>Drechslerella stenobrocha genome reveals carnivorous origination and mechanical trapping mechanism of predatory fungi.</title>
        <authorList>
            <person name="Liu X."/>
            <person name="Zhang W."/>
            <person name="Liu K."/>
        </authorList>
    </citation>
    <scope>NUCLEOTIDE SEQUENCE [LARGE SCALE GENOMIC DNA]</scope>
    <source>
        <strain evidence="5 6">248</strain>
    </source>
</reference>
<dbReference type="GO" id="GO:0016787">
    <property type="term" value="F:hydrolase activity"/>
    <property type="evidence" value="ECO:0007669"/>
    <property type="project" value="UniProtKB-KW"/>
</dbReference>
<name>W7I3Z0_9PEZI</name>
<dbReference type="Pfam" id="PF12697">
    <property type="entry name" value="Abhydrolase_6"/>
    <property type="match status" value="1"/>
</dbReference>
<dbReference type="InterPro" id="IPR029058">
    <property type="entry name" value="AB_hydrolase_fold"/>
</dbReference>
<protein>
    <recommendedName>
        <fullName evidence="4">AB hydrolase-1 domain-containing protein</fullName>
    </recommendedName>
</protein>
<sequence length="451" mass="49973">MALLTLAANAVLAVFGLLFLGLFVASAAASGAFTKPVDTKKKNARLQARSELWDLSSRPLPGFRHRFYEAEDGVNLHYVEGGDTSPDSPLVVFIHGFPDSWFIWHHQLSLPAIQQAHLIAVDLPGYGGSDCHPKASATAVLTSLTNFVLAQKEKKETERCILVTHDWGSVVGFRLASEVGFLFDRCIILNALHPPLALENATRAISSASKILRAYLRSPGNLALLRSAWRSLRPLLMQLRSSYYVSVFLLPRPLARLPLKMGDFWFLRLASRLAKSRNEEAHLASALGPSASEVEGYPASVRTRQDVNRRADCMIAYYRGNLAWGRWNKPEHIQLLCAAADTNSGFTGLLKRKEGSMGCPVTIVYSKRDRAFHRRFCFEGLEEYLCSSKGGRGKGSYLVCLPRAGHWPMTASPGRESVEALIECALDVAEGEETKQRVWGVDKDVVFEIEK</sequence>
<dbReference type="Gene3D" id="3.40.50.1820">
    <property type="entry name" value="alpha/beta hydrolase"/>
    <property type="match status" value="1"/>
</dbReference>
<dbReference type="EMBL" id="KI966463">
    <property type="protein sequence ID" value="EWC43450.1"/>
    <property type="molecule type" value="Genomic_DNA"/>
</dbReference>
<dbReference type="OrthoDB" id="6431331at2759"/>
<keyword evidence="1" id="KW-0378">Hydrolase</keyword>
<dbReference type="InterPro" id="IPR000639">
    <property type="entry name" value="Epox_hydrolase-like"/>
</dbReference>
<feature type="signal peptide" evidence="3">
    <location>
        <begin position="1"/>
        <end position="29"/>
    </location>
</feature>
<dbReference type="HOGENOM" id="CLU_046024_0_0_1"/>
<accession>W7I3Z0</accession>
<organism evidence="5 6">
    <name type="scientific">Drechslerella stenobrocha 248</name>
    <dbReference type="NCBI Taxonomy" id="1043628"/>
    <lineage>
        <taxon>Eukaryota</taxon>
        <taxon>Fungi</taxon>
        <taxon>Dikarya</taxon>
        <taxon>Ascomycota</taxon>
        <taxon>Pezizomycotina</taxon>
        <taxon>Orbiliomycetes</taxon>
        <taxon>Orbiliales</taxon>
        <taxon>Orbiliaceae</taxon>
        <taxon>Drechslerella</taxon>
    </lineage>
</organism>
<evidence type="ECO:0000256" key="2">
    <source>
        <dbReference type="ARBA" id="ARBA00038334"/>
    </source>
</evidence>
<keyword evidence="6" id="KW-1185">Reference proteome</keyword>
<evidence type="ECO:0000313" key="6">
    <source>
        <dbReference type="Proteomes" id="UP000024837"/>
    </source>
</evidence>
<feature type="chain" id="PRO_5004893669" description="AB hydrolase-1 domain-containing protein" evidence="3">
    <location>
        <begin position="30"/>
        <end position="451"/>
    </location>
</feature>
<evidence type="ECO:0000313" key="5">
    <source>
        <dbReference type="EMBL" id="EWC43450.1"/>
    </source>
</evidence>
<evidence type="ECO:0000256" key="1">
    <source>
        <dbReference type="ARBA" id="ARBA00022801"/>
    </source>
</evidence>
<gene>
    <name evidence="5" type="ORF">DRE_07591</name>
</gene>
<evidence type="ECO:0000259" key="4">
    <source>
        <dbReference type="Pfam" id="PF12697"/>
    </source>
</evidence>